<evidence type="ECO:0008006" key="3">
    <source>
        <dbReference type="Google" id="ProtNLM"/>
    </source>
</evidence>
<dbReference type="EMBL" id="JAUYVI010000014">
    <property type="protein sequence ID" value="MDQ7251618.1"/>
    <property type="molecule type" value="Genomic_DNA"/>
</dbReference>
<accession>A0ABU0YXI0</accession>
<gene>
    <name evidence="1" type="ORF">Q8A70_28280</name>
</gene>
<name>A0ABU0YXI0_9PROT</name>
<keyword evidence="2" id="KW-1185">Reference proteome</keyword>
<evidence type="ECO:0000313" key="1">
    <source>
        <dbReference type="EMBL" id="MDQ7251618.1"/>
    </source>
</evidence>
<organism evidence="1 2">
    <name type="scientific">Dongia sedimenti</name>
    <dbReference type="NCBI Taxonomy" id="3064282"/>
    <lineage>
        <taxon>Bacteria</taxon>
        <taxon>Pseudomonadati</taxon>
        <taxon>Pseudomonadota</taxon>
        <taxon>Alphaproteobacteria</taxon>
        <taxon>Rhodospirillales</taxon>
        <taxon>Dongiaceae</taxon>
        <taxon>Dongia</taxon>
    </lineage>
</organism>
<evidence type="ECO:0000313" key="2">
    <source>
        <dbReference type="Proteomes" id="UP001230156"/>
    </source>
</evidence>
<sequence length="291" mass="32220">MDSFPLETRLSADAMAAHPLFPDIVAGYTGRLLASRRGDRLLSKILGQRERELLGFLLLCQHYEYLEGGAPPTLARLVAAEIGSPRRVAAFVAVLRVSGMLRSRASAEDRRTRILEPTPRLIALHRDWTRAACRQFDRLLEHPVLEAFLDAEPRFHRLACLLGAPEVFAKDSYWVSRYPLIAFFNVRRAGPFISASLAQAYCTAWQAGAAPPATIALPYGRLSRRLGVSRSHIFNAFSDAERAGLLCSQGAGRSIALSDRSVRDLIGYFADELAFIARHTVAAYGQLQARN</sequence>
<dbReference type="RefSeq" id="WP_379962151.1">
    <property type="nucleotide sequence ID" value="NZ_JAUYVI010000014.1"/>
</dbReference>
<reference evidence="2" key="1">
    <citation type="submission" date="2023-08" db="EMBL/GenBank/DDBJ databases">
        <title>Rhodospirillaceae gen. nov., a novel taxon isolated from the Yangtze River Yuezi River estuary sludge.</title>
        <authorList>
            <person name="Ruan L."/>
        </authorList>
    </citation>
    <scope>NUCLEOTIDE SEQUENCE [LARGE SCALE GENOMIC DNA]</scope>
    <source>
        <strain evidence="2">R-7</strain>
    </source>
</reference>
<proteinExistence type="predicted"/>
<protein>
    <recommendedName>
        <fullName evidence="3">MarR family transcriptional regulator</fullName>
    </recommendedName>
</protein>
<dbReference type="Proteomes" id="UP001230156">
    <property type="component" value="Unassembled WGS sequence"/>
</dbReference>
<comment type="caution">
    <text evidence="1">The sequence shown here is derived from an EMBL/GenBank/DDBJ whole genome shotgun (WGS) entry which is preliminary data.</text>
</comment>